<evidence type="ECO:0000313" key="3">
    <source>
        <dbReference type="Proteomes" id="UP001064489"/>
    </source>
</evidence>
<proteinExistence type="predicted"/>
<dbReference type="EMBL" id="JAJSOW010000101">
    <property type="protein sequence ID" value="KAI9182791.1"/>
    <property type="molecule type" value="Genomic_DNA"/>
</dbReference>
<name>A0AAD5J2A8_ACENE</name>
<feature type="domain" description="FAR1" evidence="1">
    <location>
        <begin position="4"/>
        <end position="47"/>
    </location>
</feature>
<dbReference type="InterPro" id="IPR004330">
    <property type="entry name" value="FAR1_DNA_bnd_dom"/>
</dbReference>
<evidence type="ECO:0000259" key="1">
    <source>
        <dbReference type="Pfam" id="PF03101"/>
    </source>
</evidence>
<dbReference type="AlphaFoldDB" id="A0AAD5J2A8"/>
<dbReference type="PANTHER" id="PTHR47718">
    <property type="entry name" value="OS01G0519700 PROTEIN"/>
    <property type="match status" value="1"/>
</dbReference>
<accession>A0AAD5J2A8</accession>
<organism evidence="2 3">
    <name type="scientific">Acer negundo</name>
    <name type="common">Box elder</name>
    <dbReference type="NCBI Taxonomy" id="4023"/>
    <lineage>
        <taxon>Eukaryota</taxon>
        <taxon>Viridiplantae</taxon>
        <taxon>Streptophyta</taxon>
        <taxon>Embryophyta</taxon>
        <taxon>Tracheophyta</taxon>
        <taxon>Spermatophyta</taxon>
        <taxon>Magnoliopsida</taxon>
        <taxon>eudicotyledons</taxon>
        <taxon>Gunneridae</taxon>
        <taxon>Pentapetalae</taxon>
        <taxon>rosids</taxon>
        <taxon>malvids</taxon>
        <taxon>Sapindales</taxon>
        <taxon>Sapindaceae</taxon>
        <taxon>Hippocastanoideae</taxon>
        <taxon>Acereae</taxon>
        <taxon>Acer</taxon>
    </lineage>
</organism>
<protein>
    <recommendedName>
        <fullName evidence="1">FAR1 domain-containing protein</fullName>
    </recommendedName>
</protein>
<dbReference type="Proteomes" id="UP001064489">
    <property type="component" value="Chromosome 4"/>
</dbReference>
<gene>
    <name evidence="2" type="ORF">LWI28_028923</name>
</gene>
<keyword evidence="3" id="KW-1185">Reference proteome</keyword>
<reference evidence="2" key="2">
    <citation type="submission" date="2023-02" db="EMBL/GenBank/DDBJ databases">
        <authorList>
            <person name="Swenson N.G."/>
            <person name="Wegrzyn J.L."/>
            <person name="Mcevoy S.L."/>
        </authorList>
    </citation>
    <scope>NUCLEOTIDE SEQUENCE</scope>
    <source>
        <strain evidence="2">91603</strain>
        <tissue evidence="2">Leaf</tissue>
    </source>
</reference>
<comment type="caution">
    <text evidence="2">The sequence shown here is derived from an EMBL/GenBank/DDBJ whole genome shotgun (WGS) entry which is preliminary data.</text>
</comment>
<reference evidence="2" key="1">
    <citation type="journal article" date="2022" name="Plant J.">
        <title>Strategies of tolerance reflected in two North American maple genomes.</title>
        <authorList>
            <person name="McEvoy S.L."/>
            <person name="Sezen U.U."/>
            <person name="Trouern-Trend A."/>
            <person name="McMahon S.M."/>
            <person name="Schaberg P.G."/>
            <person name="Yang J."/>
            <person name="Wegrzyn J.L."/>
            <person name="Swenson N.G."/>
        </authorList>
    </citation>
    <scope>NUCLEOTIDE SEQUENCE</scope>
    <source>
        <strain evidence="2">91603</strain>
    </source>
</reference>
<sequence length="174" mass="20007">MSNTNSKRRTRLQTRVGCKAHFSVSLDCDTNKYIVRALEENHCHELATFCEVAWVRSHKNIDAEDLSQIDAMGNCCIRPCLTYEYTVNQKGGYSKIGFTQKEMFSTEEKDMLANIFWRDSHSLFEYQFFDDVLVFDSTYKINAYAKPLVLFVSVNNHRATCVFGVALLSDVTVQ</sequence>
<evidence type="ECO:0000313" key="2">
    <source>
        <dbReference type="EMBL" id="KAI9182791.1"/>
    </source>
</evidence>
<dbReference type="Pfam" id="PF03101">
    <property type="entry name" value="FAR1"/>
    <property type="match status" value="1"/>
</dbReference>